<evidence type="ECO:0000313" key="1">
    <source>
        <dbReference type="EMBL" id="ROT36431.1"/>
    </source>
</evidence>
<dbReference type="AlphaFoldDB" id="A0A3N2PPJ5"/>
<keyword evidence="2" id="KW-1185">Reference proteome</keyword>
<accession>A0A3N2PPJ5</accession>
<sequence length="100" mass="11876">MRQRTVWLAPAPSAIQHPLFLADIPGWRNDHVPEGMTFEEDRAYLEYAISRLDARLGSPQRIHDLLRTSFERQFLELSLHNQRINEQYVKRRFDPRGCTE</sequence>
<dbReference type="Proteomes" id="UP000272025">
    <property type="component" value="Unassembled WGS sequence"/>
</dbReference>
<proteinExistence type="predicted"/>
<dbReference type="RefSeq" id="XP_028464237.1">
    <property type="nucleotide sequence ID" value="XM_028607327.1"/>
</dbReference>
<evidence type="ECO:0000313" key="2">
    <source>
        <dbReference type="Proteomes" id="UP000272025"/>
    </source>
</evidence>
<protein>
    <submittedName>
        <fullName evidence="1">Uncharacterized protein</fullName>
    </submittedName>
</protein>
<dbReference type="EMBL" id="ML119059">
    <property type="protein sequence ID" value="ROT36431.1"/>
    <property type="molecule type" value="Genomic_DNA"/>
</dbReference>
<dbReference type="GeneID" id="39575805"/>
<name>A0A3N2PPJ5_SODAK</name>
<dbReference type="STRING" id="1314773.A0A3N2PPJ5"/>
<dbReference type="OrthoDB" id="4960660at2759"/>
<reference evidence="1 2" key="1">
    <citation type="journal article" date="2018" name="Mol. Ecol.">
        <title>The obligate alkalophilic soda-lake fungus Sodiomyces alkalinus has shifted to a protein diet.</title>
        <authorList>
            <person name="Grum-Grzhimaylo A.A."/>
            <person name="Falkoski D.L."/>
            <person name="van den Heuvel J."/>
            <person name="Valero-Jimenez C.A."/>
            <person name="Min B."/>
            <person name="Choi I.G."/>
            <person name="Lipzen A."/>
            <person name="Daum C.G."/>
            <person name="Aanen D.K."/>
            <person name="Tsang A."/>
            <person name="Henrissat B."/>
            <person name="Bilanenko E.N."/>
            <person name="de Vries R.P."/>
            <person name="van Kan J.A.L."/>
            <person name="Grigoriev I.V."/>
            <person name="Debets A.J.M."/>
        </authorList>
    </citation>
    <scope>NUCLEOTIDE SEQUENCE [LARGE SCALE GENOMIC DNA]</scope>
    <source>
        <strain evidence="1 2">F11</strain>
    </source>
</reference>
<gene>
    <name evidence="1" type="ORF">SODALDRAFT_219541</name>
</gene>
<organism evidence="1 2">
    <name type="scientific">Sodiomyces alkalinus (strain CBS 110278 / VKM F-3762 / F11)</name>
    <name type="common">Alkaliphilic filamentous fungus</name>
    <dbReference type="NCBI Taxonomy" id="1314773"/>
    <lineage>
        <taxon>Eukaryota</taxon>
        <taxon>Fungi</taxon>
        <taxon>Dikarya</taxon>
        <taxon>Ascomycota</taxon>
        <taxon>Pezizomycotina</taxon>
        <taxon>Sordariomycetes</taxon>
        <taxon>Hypocreomycetidae</taxon>
        <taxon>Glomerellales</taxon>
        <taxon>Plectosphaerellaceae</taxon>
        <taxon>Sodiomyces</taxon>
    </lineage>
</organism>